<evidence type="ECO:0000313" key="8">
    <source>
        <dbReference type="Proteomes" id="UP001530400"/>
    </source>
</evidence>
<evidence type="ECO:0000259" key="6">
    <source>
        <dbReference type="PROSITE" id="PS50865"/>
    </source>
</evidence>
<proteinExistence type="predicted"/>
<protein>
    <recommendedName>
        <fullName evidence="6">MYND-type domain-containing protein</fullName>
    </recommendedName>
</protein>
<dbReference type="InterPro" id="IPR002893">
    <property type="entry name" value="Znf_MYND"/>
</dbReference>
<keyword evidence="1" id="KW-0479">Metal-binding</keyword>
<evidence type="ECO:0000256" key="5">
    <source>
        <dbReference type="SAM" id="MobiDB-lite"/>
    </source>
</evidence>
<name>A0ABD3N0W3_9STRA</name>
<gene>
    <name evidence="7" type="ORF">ACHAWO_011301</name>
</gene>
<dbReference type="PROSITE" id="PS50865">
    <property type="entry name" value="ZF_MYND_2"/>
    <property type="match status" value="1"/>
</dbReference>
<accession>A0ABD3N0W3</accession>
<comment type="caution">
    <text evidence="7">The sequence shown here is derived from an EMBL/GenBank/DDBJ whole genome shotgun (WGS) entry which is preliminary data.</text>
</comment>
<dbReference type="Gene3D" id="6.10.140.2220">
    <property type="match status" value="1"/>
</dbReference>
<keyword evidence="3" id="KW-0862">Zinc</keyword>
<evidence type="ECO:0000256" key="4">
    <source>
        <dbReference type="PROSITE-ProRule" id="PRU00134"/>
    </source>
</evidence>
<dbReference type="AlphaFoldDB" id="A0ABD3N0W3"/>
<organism evidence="7 8">
    <name type="scientific">Cyclotella atomus</name>
    <dbReference type="NCBI Taxonomy" id="382360"/>
    <lineage>
        <taxon>Eukaryota</taxon>
        <taxon>Sar</taxon>
        <taxon>Stramenopiles</taxon>
        <taxon>Ochrophyta</taxon>
        <taxon>Bacillariophyta</taxon>
        <taxon>Coscinodiscophyceae</taxon>
        <taxon>Thalassiosirophycidae</taxon>
        <taxon>Stephanodiscales</taxon>
        <taxon>Stephanodiscaceae</taxon>
        <taxon>Cyclotella</taxon>
    </lineage>
</organism>
<keyword evidence="8" id="KW-1185">Reference proteome</keyword>
<feature type="region of interest" description="Disordered" evidence="5">
    <location>
        <begin position="459"/>
        <end position="479"/>
    </location>
</feature>
<dbReference type="GO" id="GO:0008270">
    <property type="term" value="F:zinc ion binding"/>
    <property type="evidence" value="ECO:0007669"/>
    <property type="project" value="UniProtKB-KW"/>
</dbReference>
<dbReference type="Proteomes" id="UP001530400">
    <property type="component" value="Unassembled WGS sequence"/>
</dbReference>
<feature type="compositionally biased region" description="Low complexity" evidence="5">
    <location>
        <begin position="459"/>
        <end position="476"/>
    </location>
</feature>
<sequence>MVSTEYFTPQWQRPRRKHDVIPSSPTPPSSPFWHQYPCLICGKCKNESSENPKRCSRCKSTVYCSLECQRIDFGEGKHKACCNALAKLWTEKERLEKCLWYGSIEKSCSKSTNPFDDDYEDPDQPAKRTNHEYAVVGRFWHDEPETQLQKYTTQYCITLLQLIQLLGRGESWRCSRIASAEKESIDIKSCWRGMPLNPLSLELGIDVAFTLFHLDQTDRRVRLLIPSMLLEAGYFQEFYDFVKYWTLPDGCLEILDLALPGGAEDTTEVTRLLACDINGDMAESPTLWMDGEIVYPSLGMVFELAYFKCHMLILLQNEQANGGGLINNQYQMLIELATRVGEEELQTQVKLLLSLVHKWNAHLLPKLGNEPYDVCHGASSSCNDRGVRTPPALDSLLNLHPPGFELQYSFGNPGGGSIEEAVSIWQRDMILWHVMNPLTMEYLSQFCSNLEANLVDTSTLTGESTSGNSSSDTASKSHCKLEVQRNAAAQRKEAEDLVARLQRENPERTMDQIMMHPEMAALMIQHLHTQ</sequence>
<dbReference type="EMBL" id="JALLPJ020001325">
    <property type="protein sequence ID" value="KAL3769773.1"/>
    <property type="molecule type" value="Genomic_DNA"/>
</dbReference>
<dbReference type="SUPFAM" id="SSF144232">
    <property type="entry name" value="HIT/MYND zinc finger-like"/>
    <property type="match status" value="1"/>
</dbReference>
<evidence type="ECO:0000256" key="1">
    <source>
        <dbReference type="ARBA" id="ARBA00022723"/>
    </source>
</evidence>
<evidence type="ECO:0000313" key="7">
    <source>
        <dbReference type="EMBL" id="KAL3769773.1"/>
    </source>
</evidence>
<keyword evidence="2 4" id="KW-0863">Zinc-finger</keyword>
<evidence type="ECO:0000256" key="3">
    <source>
        <dbReference type="ARBA" id="ARBA00022833"/>
    </source>
</evidence>
<reference evidence="7 8" key="1">
    <citation type="submission" date="2024-10" db="EMBL/GenBank/DDBJ databases">
        <title>Updated reference genomes for cyclostephanoid diatoms.</title>
        <authorList>
            <person name="Roberts W.R."/>
            <person name="Alverson A.J."/>
        </authorList>
    </citation>
    <scope>NUCLEOTIDE SEQUENCE [LARGE SCALE GENOMIC DNA]</scope>
    <source>
        <strain evidence="7 8">AJA010-31</strain>
    </source>
</reference>
<dbReference type="Pfam" id="PF01753">
    <property type="entry name" value="zf-MYND"/>
    <property type="match status" value="1"/>
</dbReference>
<evidence type="ECO:0000256" key="2">
    <source>
        <dbReference type="ARBA" id="ARBA00022771"/>
    </source>
</evidence>
<feature type="domain" description="MYND-type" evidence="6">
    <location>
        <begin position="38"/>
        <end position="82"/>
    </location>
</feature>